<dbReference type="GO" id="GO:0032437">
    <property type="term" value="C:cuticular plate"/>
    <property type="evidence" value="ECO:0007669"/>
    <property type="project" value="TreeGrafter"/>
</dbReference>
<name>A0A2Y9NAR8_DELLE</name>
<dbReference type="GO" id="GO:0043025">
    <property type="term" value="C:neuronal cell body"/>
    <property type="evidence" value="ECO:0007669"/>
    <property type="project" value="TreeGrafter"/>
</dbReference>
<dbReference type="PANTHER" id="PTHR38497">
    <property type="entry name" value="KINOCILIN"/>
    <property type="match status" value="1"/>
</dbReference>
<reference evidence="3" key="1">
    <citation type="submission" date="2025-08" db="UniProtKB">
        <authorList>
            <consortium name="RefSeq"/>
        </authorList>
    </citation>
    <scope>IDENTIFICATION</scope>
    <source>
        <tissue evidence="3">Blood</tissue>
    </source>
</reference>
<dbReference type="InParanoid" id="A0A2Y9NAR8"/>
<evidence type="ECO:0000313" key="2">
    <source>
        <dbReference type="Proteomes" id="UP000248483"/>
    </source>
</evidence>
<feature type="region of interest" description="Disordered" evidence="1">
    <location>
        <begin position="56"/>
        <end position="148"/>
    </location>
</feature>
<feature type="region of interest" description="Disordered" evidence="1">
    <location>
        <begin position="1"/>
        <end position="20"/>
    </location>
</feature>
<keyword evidence="2" id="KW-1185">Reference proteome</keyword>
<sequence length="326" mass="34395">MRGRWKRTESSVGPSLSQDRIQLRERASFSFPKCRSSRSVCPGIYPSIWASPTHRGVGCHPSPHSATLGHKQKQKHEAGGLWASVPVNSGQGPQTLGSGQSRTRSSATPSPGLGEKEHTEEHPQSCPGGPRGGWDIRELGSVNGPISSQLGRKKANLLITWAVWSQEPGPSQPVAPSAEGTAPQPLLGPGIGEPPTHTLTGCIYTPTVPTLPLGFLACSPIIHPQAHSPQLHAAQTKQAPSPSRNPSVSLFSGLLILAYPFLKARFNLDHILPTIGSLRIHPQPGPDHGEGRSSANGNKEGARSSLSTVSRTLEKLKPGGRGAGEG</sequence>
<protein>
    <submittedName>
        <fullName evidence="3">Kinocilin isoform X1</fullName>
    </submittedName>
</protein>
<dbReference type="GeneID" id="111175771"/>
<dbReference type="AlphaFoldDB" id="A0A2Y9NAR8"/>
<feature type="compositionally biased region" description="Polar residues" evidence="1">
    <location>
        <begin position="86"/>
        <end position="109"/>
    </location>
</feature>
<dbReference type="Pfam" id="PF15033">
    <property type="entry name" value="Kinocilin"/>
    <property type="match status" value="1"/>
</dbReference>
<accession>A0A2Y9NAR8</accession>
<feature type="region of interest" description="Disordered" evidence="1">
    <location>
        <begin position="279"/>
        <end position="326"/>
    </location>
</feature>
<dbReference type="GO" id="GO:0060091">
    <property type="term" value="C:kinocilium"/>
    <property type="evidence" value="ECO:0007669"/>
    <property type="project" value="TreeGrafter"/>
</dbReference>
<dbReference type="PANTHER" id="PTHR38497:SF1">
    <property type="entry name" value="KINOCILIN"/>
    <property type="match status" value="1"/>
</dbReference>
<feature type="compositionally biased region" description="Polar residues" evidence="1">
    <location>
        <begin position="10"/>
        <end position="20"/>
    </location>
</feature>
<evidence type="ECO:0000313" key="3">
    <source>
        <dbReference type="RefSeq" id="XP_022431325.1"/>
    </source>
</evidence>
<dbReference type="STRING" id="9749.A0A2Y9NAR8"/>
<gene>
    <name evidence="3" type="primary">KNCN</name>
</gene>
<dbReference type="RefSeq" id="XP_022431325.1">
    <property type="nucleotide sequence ID" value="XM_022575617.1"/>
</dbReference>
<dbReference type="GO" id="GO:0036064">
    <property type="term" value="C:ciliary basal body"/>
    <property type="evidence" value="ECO:0007669"/>
    <property type="project" value="TreeGrafter"/>
</dbReference>
<organism evidence="2 3">
    <name type="scientific">Delphinapterus leucas</name>
    <name type="common">Beluga whale</name>
    <dbReference type="NCBI Taxonomy" id="9749"/>
    <lineage>
        <taxon>Eukaryota</taxon>
        <taxon>Metazoa</taxon>
        <taxon>Chordata</taxon>
        <taxon>Craniata</taxon>
        <taxon>Vertebrata</taxon>
        <taxon>Euteleostomi</taxon>
        <taxon>Mammalia</taxon>
        <taxon>Eutheria</taxon>
        <taxon>Laurasiatheria</taxon>
        <taxon>Artiodactyla</taxon>
        <taxon>Whippomorpha</taxon>
        <taxon>Cetacea</taxon>
        <taxon>Odontoceti</taxon>
        <taxon>Monodontidae</taxon>
        <taxon>Delphinapterus</taxon>
    </lineage>
</organism>
<dbReference type="KEGG" id="dle:111175771"/>
<feature type="compositionally biased region" description="Basic and acidic residues" evidence="1">
    <location>
        <begin position="114"/>
        <end position="123"/>
    </location>
</feature>
<proteinExistence type="predicted"/>
<dbReference type="Proteomes" id="UP000248483">
    <property type="component" value="Unplaced"/>
</dbReference>
<dbReference type="CTD" id="148930"/>
<dbReference type="GO" id="GO:0016324">
    <property type="term" value="C:apical plasma membrane"/>
    <property type="evidence" value="ECO:0007669"/>
    <property type="project" value="TreeGrafter"/>
</dbReference>
<evidence type="ECO:0000256" key="1">
    <source>
        <dbReference type="SAM" id="MobiDB-lite"/>
    </source>
</evidence>
<dbReference type="InterPro" id="IPR027837">
    <property type="entry name" value="Kinocilin"/>
</dbReference>